<protein>
    <recommendedName>
        <fullName evidence="2">N(2)-fixation sustaining protein CowN</fullName>
    </recommendedName>
    <alternativeName>
        <fullName evidence="2">CO weal-nitrogenase</fullName>
    </alternativeName>
</protein>
<sequence length="101" mass="11587">MNPQTSCPCTQGPDRYISFKGIDCDGNARRMMEMLDRLQTDDADERALIRLLQERRVATRGVQCDNLLLLASFVNPIRELFENHRDEAALALLEQLEAECF</sequence>
<keyword evidence="4" id="KW-1185">Reference proteome</keyword>
<name>A0A323UZE3_9RHOO</name>
<dbReference type="EMBL" id="QKOE01000002">
    <property type="protein sequence ID" value="PZA17774.1"/>
    <property type="molecule type" value="Genomic_DNA"/>
</dbReference>
<comment type="function">
    <text evidence="2">Is required to sustain N(2)-dependent growth in the presence of low levels of carbon monoxide (CO). Probably acts by protecting the N(2) fixation ability of the nitrogenase complex, which is inactivated in the presence of CO.</text>
</comment>
<dbReference type="AlphaFoldDB" id="A0A323UZE3"/>
<dbReference type="RefSeq" id="WP_110523119.1">
    <property type="nucleotide sequence ID" value="NZ_QKOE01000002.1"/>
</dbReference>
<organism evidence="3 4">
    <name type="scientific">Parazoarcus communis SWub3 = DSM 12120</name>
    <dbReference type="NCBI Taxonomy" id="1121029"/>
    <lineage>
        <taxon>Bacteria</taxon>
        <taxon>Pseudomonadati</taxon>
        <taxon>Pseudomonadota</taxon>
        <taxon>Betaproteobacteria</taxon>
        <taxon>Rhodocyclales</taxon>
        <taxon>Zoogloeaceae</taxon>
        <taxon>Parazoarcus</taxon>
    </lineage>
</organism>
<dbReference type="HAMAP" id="MF_02117">
    <property type="entry name" value="CowN"/>
    <property type="match status" value="1"/>
</dbReference>
<reference evidence="3 4" key="1">
    <citation type="submission" date="2018-06" db="EMBL/GenBank/DDBJ databases">
        <title>Azoarcus communis strain SWub3 genome.</title>
        <authorList>
            <person name="Zorraquino Salvo V."/>
            <person name="Toubiana D."/>
            <person name="Blumwald E."/>
        </authorList>
    </citation>
    <scope>NUCLEOTIDE SEQUENCE [LARGE SCALE GENOMIC DNA]</scope>
    <source>
        <strain evidence="3 4">SWub3</strain>
    </source>
</reference>
<comment type="caution">
    <text evidence="3">The sequence shown here is derived from an EMBL/GenBank/DDBJ whole genome shotgun (WGS) entry which is preliminary data.</text>
</comment>
<dbReference type="GO" id="GO:0009399">
    <property type="term" value="P:nitrogen fixation"/>
    <property type="evidence" value="ECO:0007669"/>
    <property type="project" value="UniProtKB-UniRule"/>
</dbReference>
<accession>A0A323UZE3</accession>
<evidence type="ECO:0000256" key="1">
    <source>
        <dbReference type="ARBA" id="ARBA00023231"/>
    </source>
</evidence>
<comment type="similarity">
    <text evidence="2">Belongs to the CowN family.</text>
</comment>
<evidence type="ECO:0000256" key="2">
    <source>
        <dbReference type="HAMAP-Rule" id="MF_02117"/>
    </source>
</evidence>
<proteinExistence type="inferred from homology"/>
<dbReference type="OrthoDB" id="7689335at2"/>
<gene>
    <name evidence="2" type="primary">cowN</name>
    <name evidence="3" type="ORF">DNK49_04390</name>
</gene>
<keyword evidence="1 2" id="KW-0535">Nitrogen fixation</keyword>
<evidence type="ECO:0000313" key="4">
    <source>
        <dbReference type="Proteomes" id="UP000248259"/>
    </source>
</evidence>
<dbReference type="InterPro" id="IPR024899">
    <property type="entry name" value="CowN"/>
</dbReference>
<dbReference type="NCBIfam" id="NF033689">
    <property type="entry name" value="N2Fix_CO_CowN"/>
    <property type="match status" value="1"/>
</dbReference>
<dbReference type="Pfam" id="PF20543">
    <property type="entry name" value="CowN"/>
    <property type="match status" value="1"/>
</dbReference>
<dbReference type="Proteomes" id="UP000248259">
    <property type="component" value="Unassembled WGS sequence"/>
</dbReference>
<evidence type="ECO:0000313" key="3">
    <source>
        <dbReference type="EMBL" id="PZA17774.1"/>
    </source>
</evidence>